<gene>
    <name evidence="1" type="ORF">PR048_007435</name>
</gene>
<proteinExistence type="predicted"/>
<dbReference type="Gene3D" id="3.30.420.10">
    <property type="entry name" value="Ribonuclease H-like superfamily/Ribonuclease H"/>
    <property type="match status" value="1"/>
</dbReference>
<dbReference type="PANTHER" id="PTHR47326">
    <property type="entry name" value="TRANSPOSABLE ELEMENT TC3 TRANSPOSASE-LIKE PROTEIN"/>
    <property type="match status" value="1"/>
</dbReference>
<name>A0ABQ9HUC2_9NEOP</name>
<evidence type="ECO:0000313" key="2">
    <source>
        <dbReference type="Proteomes" id="UP001159363"/>
    </source>
</evidence>
<keyword evidence="2" id="KW-1185">Reference proteome</keyword>
<accession>A0ABQ9HUC2</accession>
<comment type="caution">
    <text evidence="1">The sequence shown here is derived from an EMBL/GenBank/DDBJ whole genome shotgun (WGS) entry which is preliminary data.</text>
</comment>
<dbReference type="InterPro" id="IPR036397">
    <property type="entry name" value="RNaseH_sf"/>
</dbReference>
<dbReference type="Proteomes" id="UP001159363">
    <property type="component" value="Chromosome 3"/>
</dbReference>
<evidence type="ECO:0000313" key="1">
    <source>
        <dbReference type="EMBL" id="KAJ8887951.1"/>
    </source>
</evidence>
<dbReference type="EMBL" id="JARBHB010000003">
    <property type="protein sequence ID" value="KAJ8887951.1"/>
    <property type="molecule type" value="Genomic_DNA"/>
</dbReference>
<organism evidence="1 2">
    <name type="scientific">Dryococelus australis</name>
    <dbReference type="NCBI Taxonomy" id="614101"/>
    <lineage>
        <taxon>Eukaryota</taxon>
        <taxon>Metazoa</taxon>
        <taxon>Ecdysozoa</taxon>
        <taxon>Arthropoda</taxon>
        <taxon>Hexapoda</taxon>
        <taxon>Insecta</taxon>
        <taxon>Pterygota</taxon>
        <taxon>Neoptera</taxon>
        <taxon>Polyneoptera</taxon>
        <taxon>Phasmatodea</taxon>
        <taxon>Verophasmatodea</taxon>
        <taxon>Anareolatae</taxon>
        <taxon>Phasmatidae</taxon>
        <taxon>Eurycanthinae</taxon>
        <taxon>Dryococelus</taxon>
    </lineage>
</organism>
<protein>
    <submittedName>
        <fullName evidence="1">Uncharacterized protein</fullName>
    </submittedName>
</protein>
<reference evidence="1 2" key="1">
    <citation type="submission" date="2023-02" db="EMBL/GenBank/DDBJ databases">
        <title>LHISI_Scaffold_Assembly.</title>
        <authorList>
            <person name="Stuart O.P."/>
            <person name="Cleave R."/>
            <person name="Magrath M.J.L."/>
            <person name="Mikheyev A.S."/>
        </authorList>
    </citation>
    <scope>NUCLEOTIDE SEQUENCE [LARGE SCALE GENOMIC DNA]</scope>
    <source>
        <strain evidence="1">Daus_M_001</strain>
        <tissue evidence="1">Leg muscle</tissue>
    </source>
</reference>
<dbReference type="PANTHER" id="PTHR47326:SF1">
    <property type="entry name" value="HTH PSQ-TYPE DOMAIN-CONTAINING PROTEIN"/>
    <property type="match status" value="1"/>
</dbReference>
<sequence length="117" mass="13439">MLRRWLVVQLRNLGIADDYWFQQDGAPPYCPVTVRAYLKEIFPGRWIGRGTPHQHTLGLHEAQACANALWGMVKQKVSKTRYETTDQLKDSVRTAFRSITPQMLRTLNGAHADMIDI</sequence>